<keyword evidence="7 8" id="KW-0472">Membrane</keyword>
<dbReference type="GO" id="GO:0032217">
    <property type="term" value="F:riboflavin transmembrane transporter activity"/>
    <property type="evidence" value="ECO:0007669"/>
    <property type="project" value="InterPro"/>
</dbReference>
<evidence type="ECO:0000256" key="7">
    <source>
        <dbReference type="ARBA" id="ARBA00023136"/>
    </source>
</evidence>
<gene>
    <name evidence="9" type="ORF">HMPREF1872_01507</name>
</gene>
<evidence type="ECO:0000256" key="4">
    <source>
        <dbReference type="ARBA" id="ARBA00022475"/>
    </source>
</evidence>
<evidence type="ECO:0000256" key="5">
    <source>
        <dbReference type="ARBA" id="ARBA00022692"/>
    </source>
</evidence>
<dbReference type="GO" id="GO:0005886">
    <property type="term" value="C:plasma membrane"/>
    <property type="evidence" value="ECO:0007669"/>
    <property type="project" value="UniProtKB-SubCell"/>
</dbReference>
<keyword evidence="6 8" id="KW-1133">Transmembrane helix</keyword>
<comment type="similarity">
    <text evidence="2">Belongs to the prokaryotic riboflavin transporter (P-RFT) (TC 2.A.87) family.</text>
</comment>
<proteinExistence type="inferred from homology"/>
<dbReference type="Proteomes" id="UP000070080">
    <property type="component" value="Unassembled WGS sequence"/>
</dbReference>
<feature type="transmembrane region" description="Helical" evidence="8">
    <location>
        <begin position="157"/>
        <end position="184"/>
    </location>
</feature>
<dbReference type="PANTHER" id="PTHR38438">
    <property type="entry name" value="RIBOFLAVIN TRANSPORTER RIBU"/>
    <property type="match status" value="1"/>
</dbReference>
<organism evidence="9 10">
    <name type="scientific">Amygdalobacter nucleatus</name>
    <dbReference type="NCBI Taxonomy" id="3029274"/>
    <lineage>
        <taxon>Bacteria</taxon>
        <taxon>Bacillati</taxon>
        <taxon>Bacillota</taxon>
        <taxon>Clostridia</taxon>
        <taxon>Eubacteriales</taxon>
        <taxon>Oscillospiraceae</taxon>
        <taxon>Amygdalobacter</taxon>
    </lineage>
</organism>
<comment type="caution">
    <text evidence="9">The sequence shown here is derived from an EMBL/GenBank/DDBJ whole genome shotgun (WGS) entry which is preliminary data.</text>
</comment>
<feature type="transmembrane region" description="Helical" evidence="8">
    <location>
        <begin position="85"/>
        <end position="104"/>
    </location>
</feature>
<evidence type="ECO:0000313" key="9">
    <source>
        <dbReference type="EMBL" id="KXB38784.1"/>
    </source>
</evidence>
<dbReference type="RefSeq" id="WP_066715245.1">
    <property type="nucleotide sequence ID" value="NZ_JARFNM010000001.1"/>
</dbReference>
<evidence type="ECO:0000256" key="8">
    <source>
        <dbReference type="SAM" id="Phobius"/>
    </source>
</evidence>
<name>A0A133Y6F2_9FIRM</name>
<evidence type="ECO:0000313" key="10">
    <source>
        <dbReference type="Proteomes" id="UP000070080"/>
    </source>
</evidence>
<evidence type="ECO:0000256" key="1">
    <source>
        <dbReference type="ARBA" id="ARBA00004651"/>
    </source>
</evidence>
<feature type="transmembrane region" description="Helical" evidence="8">
    <location>
        <begin position="53"/>
        <end position="78"/>
    </location>
</feature>
<evidence type="ECO:0000256" key="3">
    <source>
        <dbReference type="ARBA" id="ARBA00022448"/>
    </source>
</evidence>
<protein>
    <recommendedName>
        <fullName evidence="11">Riboflavin transporter</fullName>
    </recommendedName>
</protein>
<reference evidence="10" key="1">
    <citation type="submission" date="2016-01" db="EMBL/GenBank/DDBJ databases">
        <authorList>
            <person name="Mitreva M."/>
            <person name="Pepin K.H."/>
            <person name="Mihindukulasuriya K.A."/>
            <person name="Fulton R."/>
            <person name="Fronick C."/>
            <person name="O'Laughlin M."/>
            <person name="Miner T."/>
            <person name="Herter B."/>
            <person name="Rosa B.A."/>
            <person name="Cordes M."/>
            <person name="Tomlinson C."/>
            <person name="Wollam A."/>
            <person name="Palsikar V.B."/>
            <person name="Mardis E.R."/>
            <person name="Wilson R.K."/>
        </authorList>
    </citation>
    <scope>NUCLEOTIDE SEQUENCE [LARGE SCALE GENOMIC DNA]</scope>
    <source>
        <strain evidence="10">KA00274</strain>
    </source>
</reference>
<dbReference type="AlphaFoldDB" id="A0A133Y6F2"/>
<dbReference type="STRING" id="1497955.HMPREF1872_01507"/>
<evidence type="ECO:0008006" key="11">
    <source>
        <dbReference type="Google" id="ProtNLM"/>
    </source>
</evidence>
<keyword evidence="3" id="KW-0813">Transport</keyword>
<dbReference type="Gene3D" id="1.10.1760.20">
    <property type="match status" value="1"/>
</dbReference>
<dbReference type="PANTHER" id="PTHR38438:SF1">
    <property type="entry name" value="RIBOFLAVIN TRANSPORTER RIBU"/>
    <property type="match status" value="1"/>
</dbReference>
<sequence length="229" mass="25772">MQRNCQCQSKQAVNNLALTSLFVAIAYIAVFLFEIPLLPGADFLKYDAKDVFYILAACLLNPMYSLLMCFAVPFLQLITISKSGIIGFIMNFLGCVSFVMPVAIAVNKKRNLKQLIIGLVIGIISLNITMQLWNYIFTPLFMPAMTRTKMIPFMLRFVLPFNLLKGTINSILALSLYLTMWPILQKSGLTHNFTVLESDTSSRKLAISLILLFLALTAILLLLEQYKLI</sequence>
<dbReference type="OrthoDB" id="9809216at2"/>
<dbReference type="InterPro" id="IPR024529">
    <property type="entry name" value="ECF_trnsprt_substrate-spec"/>
</dbReference>
<evidence type="ECO:0000256" key="2">
    <source>
        <dbReference type="ARBA" id="ARBA00005540"/>
    </source>
</evidence>
<dbReference type="InterPro" id="IPR025720">
    <property type="entry name" value="RibU"/>
</dbReference>
<accession>A0A133Y6F2</accession>
<feature type="transmembrane region" description="Helical" evidence="8">
    <location>
        <begin position="116"/>
        <end position="136"/>
    </location>
</feature>
<keyword evidence="5 8" id="KW-0812">Transmembrane</keyword>
<dbReference type="Pfam" id="PF12822">
    <property type="entry name" value="ECF_trnsprt"/>
    <property type="match status" value="1"/>
</dbReference>
<evidence type="ECO:0000256" key="6">
    <source>
        <dbReference type="ARBA" id="ARBA00022989"/>
    </source>
</evidence>
<feature type="transmembrane region" description="Helical" evidence="8">
    <location>
        <begin position="12"/>
        <end position="33"/>
    </location>
</feature>
<keyword evidence="10" id="KW-1185">Reference proteome</keyword>
<feature type="transmembrane region" description="Helical" evidence="8">
    <location>
        <begin position="204"/>
        <end position="223"/>
    </location>
</feature>
<keyword evidence="4" id="KW-1003">Cell membrane</keyword>
<comment type="subcellular location">
    <subcellularLocation>
        <location evidence="1">Cell membrane</location>
        <topology evidence="1">Multi-pass membrane protein</topology>
    </subcellularLocation>
</comment>
<dbReference type="EMBL" id="LSCV01000046">
    <property type="protein sequence ID" value="KXB38784.1"/>
    <property type="molecule type" value="Genomic_DNA"/>
</dbReference>